<gene>
    <name evidence="2" type="ORF">UV8b_04994</name>
</gene>
<dbReference type="KEGG" id="uvi:66065772"/>
<dbReference type="EMBL" id="CP072756">
    <property type="protein sequence ID" value="QUC20753.1"/>
    <property type="molecule type" value="Genomic_DNA"/>
</dbReference>
<dbReference type="AlphaFoldDB" id="A0A8E5HSX5"/>
<evidence type="ECO:0000313" key="2">
    <source>
        <dbReference type="EMBL" id="QUC20753.1"/>
    </source>
</evidence>
<reference evidence="2" key="1">
    <citation type="submission" date="2020-03" db="EMBL/GenBank/DDBJ databases">
        <title>A mixture of massive structural variations and highly conserved coding sequences in Ustilaginoidea virens genome.</title>
        <authorList>
            <person name="Zhang K."/>
            <person name="Zhao Z."/>
            <person name="Zhang Z."/>
            <person name="Li Y."/>
            <person name="Hsiang T."/>
            <person name="Sun W."/>
        </authorList>
    </citation>
    <scope>NUCLEOTIDE SEQUENCE</scope>
    <source>
        <strain evidence="2">UV-8b</strain>
    </source>
</reference>
<accession>A0A8E5HSX5</accession>
<sequence length="81" mass="8541">MQPIALIVSLFCAGALAAPAEDVPRAPQIGGYCVPNSGHGTCLVADHGKTKHIPCSPDHICPHHVSRGHCDWKGGYAICRE</sequence>
<name>A0A8E5HSX5_USTVR</name>
<proteinExistence type="predicted"/>
<keyword evidence="1" id="KW-0732">Signal</keyword>
<evidence type="ECO:0000256" key="1">
    <source>
        <dbReference type="SAM" id="SignalP"/>
    </source>
</evidence>
<dbReference type="RefSeq" id="XP_042998426.1">
    <property type="nucleotide sequence ID" value="XM_043142492.1"/>
</dbReference>
<dbReference type="GeneID" id="66065772"/>
<protein>
    <recommendedName>
        <fullName evidence="4">Antifungal protein</fullName>
    </recommendedName>
</protein>
<evidence type="ECO:0008006" key="4">
    <source>
        <dbReference type="Google" id="ProtNLM"/>
    </source>
</evidence>
<dbReference type="Proteomes" id="UP000027002">
    <property type="component" value="Chromosome 4"/>
</dbReference>
<organism evidence="2 3">
    <name type="scientific">Ustilaginoidea virens</name>
    <name type="common">Rice false smut fungus</name>
    <name type="synonym">Villosiclava virens</name>
    <dbReference type="NCBI Taxonomy" id="1159556"/>
    <lineage>
        <taxon>Eukaryota</taxon>
        <taxon>Fungi</taxon>
        <taxon>Dikarya</taxon>
        <taxon>Ascomycota</taxon>
        <taxon>Pezizomycotina</taxon>
        <taxon>Sordariomycetes</taxon>
        <taxon>Hypocreomycetidae</taxon>
        <taxon>Hypocreales</taxon>
        <taxon>Clavicipitaceae</taxon>
        <taxon>Ustilaginoidea</taxon>
    </lineage>
</organism>
<feature type="chain" id="PRO_5034476657" description="Antifungal protein" evidence="1">
    <location>
        <begin position="18"/>
        <end position="81"/>
    </location>
</feature>
<keyword evidence="3" id="KW-1185">Reference proteome</keyword>
<feature type="signal peptide" evidence="1">
    <location>
        <begin position="1"/>
        <end position="17"/>
    </location>
</feature>
<evidence type="ECO:0000313" key="3">
    <source>
        <dbReference type="Proteomes" id="UP000027002"/>
    </source>
</evidence>